<sequence length="333" mass="38273">MSLLSFQEFLNGLDETLDPSPSPPPPLLRPRKPSPKFPEDVLSTIFDVFTSFDFHNLKIAVQVNSFLYNRYQPKLYRYISLKSNNVGDFQLHATLNLATSDTGLPPRRNRDRFLNLCHSITHLEIDDEEASQQIVQVLVSKDLRSSQTLFRKVEYLILRNGFLGFLQKIDYHAFDGSLHSKRVVQLLGRYLKPKHLCVENLRAYDKKNPKSPEIWKLEILKSHWNLDSMTFHHDIGSTRIIFTGVPLQKFFLAYLAGASPSVLMPSTEDNIGNDQTRVQIHQDSPDHTVGISVDLQRRIRGQDVMVFEDRSMGECVCCSSSRSRLEDVISIRR</sequence>
<keyword evidence="3" id="KW-1185">Reference proteome</keyword>
<dbReference type="Proteomes" id="UP000092583">
    <property type="component" value="Unassembled WGS sequence"/>
</dbReference>
<organism evidence="2 3">
    <name type="scientific">Kwoniella mangroviensis CBS 10435</name>
    <dbReference type="NCBI Taxonomy" id="1331196"/>
    <lineage>
        <taxon>Eukaryota</taxon>
        <taxon>Fungi</taxon>
        <taxon>Dikarya</taxon>
        <taxon>Basidiomycota</taxon>
        <taxon>Agaricomycotina</taxon>
        <taxon>Tremellomycetes</taxon>
        <taxon>Tremellales</taxon>
        <taxon>Cryptococcaceae</taxon>
        <taxon>Kwoniella</taxon>
    </lineage>
</organism>
<dbReference type="AlphaFoldDB" id="A0A1B9J3E4"/>
<evidence type="ECO:0000313" key="3">
    <source>
        <dbReference type="Proteomes" id="UP000092583"/>
    </source>
</evidence>
<dbReference type="OrthoDB" id="2563332at2759"/>
<feature type="region of interest" description="Disordered" evidence="1">
    <location>
        <begin position="14"/>
        <end position="35"/>
    </location>
</feature>
<evidence type="ECO:0000313" key="2">
    <source>
        <dbReference type="EMBL" id="OCF62298.1"/>
    </source>
</evidence>
<evidence type="ECO:0000256" key="1">
    <source>
        <dbReference type="SAM" id="MobiDB-lite"/>
    </source>
</evidence>
<reference evidence="3" key="2">
    <citation type="submission" date="2013-12" db="EMBL/GenBank/DDBJ databases">
        <title>Evolution of pathogenesis and genome organization in the Tremellales.</title>
        <authorList>
            <person name="Cuomo C."/>
            <person name="Litvintseva A."/>
            <person name="Heitman J."/>
            <person name="Chen Y."/>
            <person name="Sun S."/>
            <person name="Springer D."/>
            <person name="Dromer F."/>
            <person name="Young S."/>
            <person name="Zeng Q."/>
            <person name="Chapman S."/>
            <person name="Gujja S."/>
            <person name="Saif S."/>
            <person name="Birren B."/>
        </authorList>
    </citation>
    <scope>NUCLEOTIDE SEQUENCE [LARGE SCALE GENOMIC DNA]</scope>
    <source>
        <strain evidence="3">CBS 10435</strain>
    </source>
</reference>
<protein>
    <submittedName>
        <fullName evidence="2">Uncharacterized protein</fullName>
    </submittedName>
</protein>
<dbReference type="EMBL" id="KI669459">
    <property type="protein sequence ID" value="OCF62298.1"/>
    <property type="molecule type" value="Genomic_DNA"/>
</dbReference>
<gene>
    <name evidence="2" type="ORF">L486_01966</name>
</gene>
<reference evidence="2 3" key="1">
    <citation type="submission" date="2013-07" db="EMBL/GenBank/DDBJ databases">
        <title>The Genome Sequence of Kwoniella mangroviensis CBS10435.</title>
        <authorList>
            <consortium name="The Broad Institute Genome Sequencing Platform"/>
            <person name="Cuomo C."/>
            <person name="Litvintseva A."/>
            <person name="Chen Y."/>
            <person name="Heitman J."/>
            <person name="Sun S."/>
            <person name="Springer D."/>
            <person name="Dromer F."/>
            <person name="Young S.K."/>
            <person name="Zeng Q."/>
            <person name="Gargeya S."/>
            <person name="Fitzgerald M."/>
            <person name="Abouelleil A."/>
            <person name="Alvarado L."/>
            <person name="Berlin A.M."/>
            <person name="Chapman S.B."/>
            <person name="Dewar J."/>
            <person name="Goldberg J."/>
            <person name="Griggs A."/>
            <person name="Gujja S."/>
            <person name="Hansen M."/>
            <person name="Howarth C."/>
            <person name="Imamovic A."/>
            <person name="Larimer J."/>
            <person name="McCowan C."/>
            <person name="Murphy C."/>
            <person name="Pearson M."/>
            <person name="Priest M."/>
            <person name="Roberts A."/>
            <person name="Saif S."/>
            <person name="Shea T."/>
            <person name="Sykes S."/>
            <person name="Wortman J."/>
            <person name="Nusbaum C."/>
            <person name="Birren B."/>
        </authorList>
    </citation>
    <scope>NUCLEOTIDE SEQUENCE [LARGE SCALE GENOMIC DNA]</scope>
    <source>
        <strain evidence="2 3">CBS 10435</strain>
    </source>
</reference>
<proteinExistence type="predicted"/>
<accession>A0A1B9J3E4</accession>
<name>A0A1B9J3E4_9TREE</name>